<dbReference type="PANTHER" id="PTHR16007:SF15">
    <property type="entry name" value="TRANSMEMBRANE PROTEIN 45B"/>
    <property type="match status" value="1"/>
</dbReference>
<feature type="transmembrane region" description="Helical" evidence="7">
    <location>
        <begin position="199"/>
        <end position="219"/>
    </location>
</feature>
<feature type="transmembrane region" description="Helical" evidence="7">
    <location>
        <begin position="274"/>
        <end position="297"/>
    </location>
</feature>
<name>C1L5A2_SCHJA</name>
<evidence type="ECO:0000256" key="2">
    <source>
        <dbReference type="ARBA" id="ARBA00006948"/>
    </source>
</evidence>
<evidence type="ECO:0000256" key="4">
    <source>
        <dbReference type="ARBA" id="ARBA00022989"/>
    </source>
</evidence>
<feature type="transmembrane region" description="Helical" evidence="7">
    <location>
        <begin position="115"/>
        <end position="135"/>
    </location>
</feature>
<dbReference type="AlphaFoldDB" id="C1L5A2"/>
<keyword evidence="4 7" id="KW-1133">Transmembrane helix</keyword>
<dbReference type="Pfam" id="PF04819">
    <property type="entry name" value="DUF716"/>
    <property type="match status" value="1"/>
</dbReference>
<dbReference type="InterPro" id="IPR042127">
    <property type="entry name" value="TMEM45"/>
</dbReference>
<feature type="region of interest" description="Disordered" evidence="6">
    <location>
        <begin position="1"/>
        <end position="37"/>
    </location>
</feature>
<feature type="transmembrane region" description="Helical" evidence="7">
    <location>
        <begin position="231"/>
        <end position="253"/>
    </location>
</feature>
<feature type="transmembrane region" description="Helical" evidence="7">
    <location>
        <begin position="52"/>
        <end position="72"/>
    </location>
</feature>
<proteinExistence type="evidence at transcript level"/>
<evidence type="ECO:0000256" key="5">
    <source>
        <dbReference type="ARBA" id="ARBA00023136"/>
    </source>
</evidence>
<feature type="transmembrane region" description="Helical" evidence="7">
    <location>
        <begin position="147"/>
        <end position="167"/>
    </location>
</feature>
<dbReference type="GO" id="GO:0016020">
    <property type="term" value="C:membrane"/>
    <property type="evidence" value="ECO:0007669"/>
    <property type="project" value="UniProtKB-SubCell"/>
</dbReference>
<dbReference type="PANTHER" id="PTHR16007">
    <property type="entry name" value="EPIDIDYMAL MEMBRANE PROTEIN E9-RELATED"/>
    <property type="match status" value="1"/>
</dbReference>
<comment type="subcellular location">
    <subcellularLocation>
        <location evidence="1">Membrane</location>
        <topology evidence="1">Multi-pass membrane protein</topology>
    </subcellularLocation>
</comment>
<reference evidence="8" key="1">
    <citation type="journal article" date="2009" name="Nature">
        <title>The Schistosoma japonicum genome reveals features of host-parasite interplay.</title>
        <authorList>
            <person name="Liu F."/>
            <person name="Zhou Y."/>
            <person name="Wang Z.Q."/>
            <person name="Lu G."/>
            <person name="Zheng H."/>
            <person name="Brindley P.J."/>
            <person name="McManus D.P."/>
            <person name="Blair D."/>
            <person name="Zhang Q.H."/>
            <person name="Zhong Y."/>
            <person name="Wang S."/>
            <person name="Han Z.G."/>
            <person name="Chen Z."/>
        </authorList>
    </citation>
    <scope>NUCLEOTIDE SEQUENCE</scope>
    <source>
        <strain evidence="8">Anhui</strain>
    </source>
</reference>
<sequence>MEFAHDEHHQQHHHEHRQEHRHQHHQQQQSSMNNTNSNSNHYDTFIGNDGILLSYGYLGMYIFSLGLSWWILAIRQCYNTIKCNNNNNNNVKYTTDISTSFCYHRHRCLEGSCKILCCSIGIIIELYCLTLHHHHHHHHHDYAYTQLPFYISFIIAGLLDILISTIISPPKGIDYVIHALPFYIHSYCFRGHSYEQSSITLTCYLLISYWGFITGISIINEMLLSNSFIWIWIKCFNVILHGTWICQTGIIFLNTSTLNEYHHQHHHHNKIMQIVILFVWYMFIIMLGQLIILILLAKYYQVIPDWTRSIQQNTSWQKYQSNSMPIHNNNNNNNHIEYIQLLNTDYIE</sequence>
<keyword evidence="3 7" id="KW-0812">Transmembrane</keyword>
<organism evidence="8">
    <name type="scientific">Schistosoma japonicum</name>
    <name type="common">Blood fluke</name>
    <dbReference type="NCBI Taxonomy" id="6182"/>
    <lineage>
        <taxon>Eukaryota</taxon>
        <taxon>Metazoa</taxon>
        <taxon>Spiralia</taxon>
        <taxon>Lophotrochozoa</taxon>
        <taxon>Platyhelminthes</taxon>
        <taxon>Trematoda</taxon>
        <taxon>Digenea</taxon>
        <taxon>Strigeidida</taxon>
        <taxon>Schistosomatoidea</taxon>
        <taxon>Schistosomatidae</taxon>
        <taxon>Schistosoma</taxon>
    </lineage>
</organism>
<dbReference type="EMBL" id="FN314147">
    <property type="protein sequence ID" value="CAX69880.1"/>
    <property type="molecule type" value="mRNA"/>
</dbReference>
<feature type="compositionally biased region" description="Basic residues" evidence="6">
    <location>
        <begin position="10"/>
        <end position="25"/>
    </location>
</feature>
<reference evidence="8" key="2">
    <citation type="submission" date="2009-03" db="EMBL/GenBank/DDBJ databases">
        <authorList>
            <person name="Gang L."/>
        </authorList>
    </citation>
    <scope>NUCLEOTIDE SEQUENCE</scope>
    <source>
        <strain evidence="8">Anhui</strain>
    </source>
</reference>
<protein>
    <submittedName>
        <fullName evidence="8">Transmembrane protein 45B</fullName>
    </submittedName>
</protein>
<evidence type="ECO:0000256" key="3">
    <source>
        <dbReference type="ARBA" id="ARBA00022692"/>
    </source>
</evidence>
<comment type="similarity">
    <text evidence="2">Belongs to the TMEM45 family.</text>
</comment>
<evidence type="ECO:0000313" key="8">
    <source>
        <dbReference type="EMBL" id="CAX69880.1"/>
    </source>
</evidence>
<evidence type="ECO:0000256" key="7">
    <source>
        <dbReference type="SAM" id="Phobius"/>
    </source>
</evidence>
<feature type="compositionally biased region" description="Low complexity" evidence="6">
    <location>
        <begin position="26"/>
        <end position="37"/>
    </location>
</feature>
<evidence type="ECO:0000256" key="6">
    <source>
        <dbReference type="SAM" id="MobiDB-lite"/>
    </source>
</evidence>
<evidence type="ECO:0000256" key="1">
    <source>
        <dbReference type="ARBA" id="ARBA00004141"/>
    </source>
</evidence>
<accession>C1L5A2</accession>
<dbReference type="InterPro" id="IPR006904">
    <property type="entry name" value="DUF716"/>
</dbReference>
<keyword evidence="5 7" id="KW-0472">Membrane</keyword>